<dbReference type="InterPro" id="IPR011051">
    <property type="entry name" value="RmlC_Cupin_sf"/>
</dbReference>
<dbReference type="Pfam" id="PF05726">
    <property type="entry name" value="Pirin_C"/>
    <property type="match status" value="1"/>
</dbReference>
<accession>A0ABU7V3G0</accession>
<dbReference type="PANTHER" id="PTHR13903">
    <property type="entry name" value="PIRIN-RELATED"/>
    <property type="match status" value="1"/>
</dbReference>
<feature type="domain" description="Pirin C-terminal" evidence="4">
    <location>
        <begin position="181"/>
        <end position="270"/>
    </location>
</feature>
<evidence type="ECO:0000256" key="2">
    <source>
        <dbReference type="RuleBase" id="RU003457"/>
    </source>
</evidence>
<comment type="caution">
    <text evidence="5">The sequence shown here is derived from an EMBL/GenBank/DDBJ whole genome shotgun (WGS) entry which is preliminary data.</text>
</comment>
<dbReference type="Gene3D" id="2.60.120.10">
    <property type="entry name" value="Jelly Rolls"/>
    <property type="match status" value="2"/>
</dbReference>
<name>A0ABU7V3G0_9GAMM</name>
<dbReference type="CDD" id="cd02909">
    <property type="entry name" value="cupin_pirin_N"/>
    <property type="match status" value="1"/>
</dbReference>
<dbReference type="InterPro" id="IPR003829">
    <property type="entry name" value="Pirin_N_dom"/>
</dbReference>
<evidence type="ECO:0000256" key="1">
    <source>
        <dbReference type="ARBA" id="ARBA00008416"/>
    </source>
</evidence>
<feature type="domain" description="Pirin N-terminal" evidence="3">
    <location>
        <begin position="21"/>
        <end position="121"/>
    </location>
</feature>
<sequence>MTALQFERYAARKSIVGTNTRIHRALPNARRRSVGAWCFLDHVGPVSFEPGQGLHVGPHPHIGLQTFTWMIEGEIMHRDSLGNEQIIYPGQVNLMTSGNGVFHTEDSIRDGTPMHAAQLWIALPESRRHGPADFANYADIPEFTVNGVTVKVLAGELAGHRSPAEIYSPLIGADFSSTDDAGAIGIDLQPGFEYGFMLLYGHAEIGNESVQTGELLYLAPGAEALQIRLDANSRLLMVGGEPIDPPLIWWNFVAKTQDELMQAIQDWNERTSRFPPPVPGSTAPELKAPAIESIRIKTAPDAS</sequence>
<evidence type="ECO:0000259" key="3">
    <source>
        <dbReference type="Pfam" id="PF02678"/>
    </source>
</evidence>
<comment type="similarity">
    <text evidence="1 2">Belongs to the pirin family.</text>
</comment>
<reference evidence="5 6" key="1">
    <citation type="submission" date="2024-01" db="EMBL/GenBank/DDBJ databases">
        <title>Novel species of the genus Luteimonas isolated from rivers.</title>
        <authorList>
            <person name="Lu H."/>
        </authorList>
    </citation>
    <scope>NUCLEOTIDE SEQUENCE [LARGE SCALE GENOMIC DNA]</scope>
    <source>
        <strain evidence="5 6">FXH3W</strain>
    </source>
</reference>
<dbReference type="RefSeq" id="WP_331704159.1">
    <property type="nucleotide sequence ID" value="NZ_JAZHBO010000002.1"/>
</dbReference>
<organism evidence="5 6">
    <name type="scientific">Aquilutibacter rugosus</name>
    <dbReference type="NCBI Taxonomy" id="3115820"/>
    <lineage>
        <taxon>Bacteria</taxon>
        <taxon>Pseudomonadati</taxon>
        <taxon>Pseudomonadota</taxon>
        <taxon>Gammaproteobacteria</taxon>
        <taxon>Lysobacterales</taxon>
        <taxon>Lysobacteraceae</taxon>
        <taxon>Aquilutibacter</taxon>
    </lineage>
</organism>
<evidence type="ECO:0000313" key="6">
    <source>
        <dbReference type="Proteomes" id="UP001356170"/>
    </source>
</evidence>
<dbReference type="InterPro" id="IPR012093">
    <property type="entry name" value="Pirin"/>
</dbReference>
<protein>
    <submittedName>
        <fullName evidence="5">Pirin family protein</fullName>
    </submittedName>
</protein>
<gene>
    <name evidence="5" type="ORF">V3390_09045</name>
</gene>
<dbReference type="SUPFAM" id="SSF51182">
    <property type="entry name" value="RmlC-like cupins"/>
    <property type="match status" value="1"/>
</dbReference>
<dbReference type="Proteomes" id="UP001356170">
    <property type="component" value="Unassembled WGS sequence"/>
</dbReference>
<dbReference type="Pfam" id="PF02678">
    <property type="entry name" value="Pirin"/>
    <property type="match status" value="1"/>
</dbReference>
<keyword evidence="6" id="KW-1185">Reference proteome</keyword>
<dbReference type="PIRSF" id="PIRSF006232">
    <property type="entry name" value="Pirin"/>
    <property type="match status" value="1"/>
</dbReference>
<evidence type="ECO:0000313" key="5">
    <source>
        <dbReference type="EMBL" id="MEF2156367.1"/>
    </source>
</evidence>
<evidence type="ECO:0000259" key="4">
    <source>
        <dbReference type="Pfam" id="PF05726"/>
    </source>
</evidence>
<dbReference type="InterPro" id="IPR014710">
    <property type="entry name" value="RmlC-like_jellyroll"/>
</dbReference>
<proteinExistence type="inferred from homology"/>
<dbReference type="InterPro" id="IPR008778">
    <property type="entry name" value="Pirin_C_dom"/>
</dbReference>
<dbReference type="EMBL" id="JAZHBO010000002">
    <property type="protein sequence ID" value="MEF2156367.1"/>
    <property type="molecule type" value="Genomic_DNA"/>
</dbReference>
<dbReference type="PANTHER" id="PTHR13903:SF8">
    <property type="entry name" value="PIRIN"/>
    <property type="match status" value="1"/>
</dbReference>